<feature type="non-terminal residue" evidence="1">
    <location>
        <position position="253"/>
    </location>
</feature>
<dbReference type="AlphaFoldDB" id="X0SS65"/>
<proteinExistence type="predicted"/>
<comment type="caution">
    <text evidence="1">The sequence shown here is derived from an EMBL/GenBank/DDBJ whole genome shotgun (WGS) entry which is preliminary data.</text>
</comment>
<reference evidence="1" key="1">
    <citation type="journal article" date="2014" name="Front. Microbiol.">
        <title>High frequency of phylogenetically diverse reductive dehalogenase-homologous genes in deep subseafloor sedimentary metagenomes.</title>
        <authorList>
            <person name="Kawai M."/>
            <person name="Futagami T."/>
            <person name="Toyoda A."/>
            <person name="Takaki Y."/>
            <person name="Nishi S."/>
            <person name="Hori S."/>
            <person name="Arai W."/>
            <person name="Tsubouchi T."/>
            <person name="Morono Y."/>
            <person name="Uchiyama I."/>
            <person name="Ito T."/>
            <person name="Fujiyama A."/>
            <person name="Inagaki F."/>
            <person name="Takami H."/>
        </authorList>
    </citation>
    <scope>NUCLEOTIDE SEQUENCE</scope>
    <source>
        <strain evidence="1">Expedition CK06-06</strain>
    </source>
</reference>
<accession>X0SS65</accession>
<organism evidence="1">
    <name type="scientific">marine sediment metagenome</name>
    <dbReference type="NCBI Taxonomy" id="412755"/>
    <lineage>
        <taxon>unclassified sequences</taxon>
        <taxon>metagenomes</taxon>
        <taxon>ecological metagenomes</taxon>
    </lineage>
</organism>
<protein>
    <submittedName>
        <fullName evidence="1">Uncharacterized protein</fullName>
    </submittedName>
</protein>
<gene>
    <name evidence="1" type="ORF">S01H1_12049</name>
</gene>
<name>X0SS65_9ZZZZ</name>
<dbReference type="EMBL" id="BARS01006162">
    <property type="protein sequence ID" value="GAF83919.1"/>
    <property type="molecule type" value="Genomic_DNA"/>
</dbReference>
<sequence length="253" mass="29273">MAKLKKKEALTVTRLINEVLVGQLSIPLRQIVNDTSFEKYTGAKRPDLLISEFEYNGTNDDQFINNLIAYAEVKDNCPLNSLEWLDAIQHGLVKAPKLHLPYFIVTNGKTSIFYNAKNKNEIKLNGNPIREFQTIDIFRLIKKRLSKSPNLDNIITNVDSLSVISEAIFNKKLWELAKIFRNINFENNVQKIDFTIGFISLEYFEERETIKGVKDSTKIYWSDCSDHTTNYPPEKIVAGLSRYIERLEQESQF</sequence>
<evidence type="ECO:0000313" key="1">
    <source>
        <dbReference type="EMBL" id="GAF83919.1"/>
    </source>
</evidence>